<dbReference type="InterPro" id="IPR018247">
    <property type="entry name" value="EF_Hand_1_Ca_BS"/>
</dbReference>
<keyword evidence="2" id="KW-0677">Repeat</keyword>
<feature type="region of interest" description="Disordered" evidence="3">
    <location>
        <begin position="1"/>
        <end position="93"/>
    </location>
</feature>
<evidence type="ECO:0000313" key="6">
    <source>
        <dbReference type="Proteomes" id="UP000319004"/>
    </source>
</evidence>
<dbReference type="AlphaFoldDB" id="A0A518HS52"/>
<name>A0A518HS52_9BACT</name>
<evidence type="ECO:0000313" key="5">
    <source>
        <dbReference type="EMBL" id="QDV43667.1"/>
    </source>
</evidence>
<evidence type="ECO:0000256" key="2">
    <source>
        <dbReference type="ARBA" id="ARBA00022737"/>
    </source>
</evidence>
<dbReference type="PROSITE" id="PS00018">
    <property type="entry name" value="EF_HAND_1"/>
    <property type="match status" value="5"/>
</dbReference>
<sequence length="600" mass="65815">MVGCDRGVKSSPSKTGIPPAVTEKSASPATVPTMEMEQAPAQDDAASIVEQSDASPPPSETEHHPPLDSPADPTSTVETVRESPEVDAVEPESVAPTAAAYRLWLPTSKGPLLVDLDVWVDDQPLRDAFAEKLASVRAALEPADGGAIRWDRLLEHIAGDPATFGQTASRVDAQQQALIKRYDRDKDKSVDEQELVRFLFRDSSVPQEFRLFGTDAFRWSNRSASPLFAAIDRNRNRKLDPDEIESAGESLLRQIDLNSDQCIDFAESTRLRENEGDAWQRNRSNRQGNVAMDLSGFVNWSNLSYTMGGMLKENPVLSPSNPVKSVDADQDEWISASEAESILTLDPALALAVRFDSSAPSASTVQTQVHTAVRANVRIEHHPGSCWIAGQSIHVGVVASDMPTAQNRIPRQVFLQLDADKNGGIDENEIPDGAKDQFPLESLDANGDGKLSFQEINQTLGQKQSIWNFQVRGRAAEHPDGVFAWLDRDHDQFLSSREIQSAPARLKALATENATLAANDIPDTLMIQFCRGEPDQDDARFGFSRRASLQPDQRPSWAIHMDANRDGDVSENEFLGPIDSFRELDRDGDGFLSAGEVIAD</sequence>
<dbReference type="EMBL" id="CP037423">
    <property type="protein sequence ID" value="QDV43667.1"/>
    <property type="molecule type" value="Genomic_DNA"/>
</dbReference>
<feature type="domain" description="EF-hand" evidence="4">
    <location>
        <begin position="581"/>
        <end position="600"/>
    </location>
</feature>
<dbReference type="PROSITE" id="PS50222">
    <property type="entry name" value="EF_HAND_2"/>
    <property type="match status" value="2"/>
</dbReference>
<dbReference type="InterPro" id="IPR002048">
    <property type="entry name" value="EF_hand_dom"/>
</dbReference>
<organism evidence="5 6">
    <name type="scientific">Stieleria neptunia</name>
    <dbReference type="NCBI Taxonomy" id="2527979"/>
    <lineage>
        <taxon>Bacteria</taxon>
        <taxon>Pseudomonadati</taxon>
        <taxon>Planctomycetota</taxon>
        <taxon>Planctomycetia</taxon>
        <taxon>Pirellulales</taxon>
        <taxon>Pirellulaceae</taxon>
        <taxon>Stieleria</taxon>
    </lineage>
</organism>
<dbReference type="GO" id="GO:0005509">
    <property type="term" value="F:calcium ion binding"/>
    <property type="evidence" value="ECO:0007669"/>
    <property type="project" value="InterPro"/>
</dbReference>
<feature type="domain" description="EF-hand" evidence="4">
    <location>
        <begin position="170"/>
        <end position="205"/>
    </location>
</feature>
<dbReference type="SMART" id="SM00054">
    <property type="entry name" value="EFh"/>
    <property type="match status" value="4"/>
</dbReference>
<reference evidence="5 6" key="1">
    <citation type="submission" date="2019-03" db="EMBL/GenBank/DDBJ databases">
        <title>Deep-cultivation of Planctomycetes and their phenomic and genomic characterization uncovers novel biology.</title>
        <authorList>
            <person name="Wiegand S."/>
            <person name="Jogler M."/>
            <person name="Boedeker C."/>
            <person name="Pinto D."/>
            <person name="Vollmers J."/>
            <person name="Rivas-Marin E."/>
            <person name="Kohn T."/>
            <person name="Peeters S.H."/>
            <person name="Heuer A."/>
            <person name="Rast P."/>
            <person name="Oberbeckmann S."/>
            <person name="Bunk B."/>
            <person name="Jeske O."/>
            <person name="Meyerdierks A."/>
            <person name="Storesund J.E."/>
            <person name="Kallscheuer N."/>
            <person name="Luecker S."/>
            <person name="Lage O.M."/>
            <person name="Pohl T."/>
            <person name="Merkel B.J."/>
            <person name="Hornburger P."/>
            <person name="Mueller R.-W."/>
            <person name="Bruemmer F."/>
            <person name="Labrenz M."/>
            <person name="Spormann A.M."/>
            <person name="Op den Camp H."/>
            <person name="Overmann J."/>
            <person name="Amann R."/>
            <person name="Jetten M.S.M."/>
            <person name="Mascher T."/>
            <person name="Medema M.H."/>
            <person name="Devos D.P."/>
            <person name="Kaster A.-K."/>
            <person name="Ovreas L."/>
            <person name="Rohde M."/>
            <person name="Galperin M.Y."/>
            <person name="Jogler C."/>
        </authorList>
    </citation>
    <scope>NUCLEOTIDE SEQUENCE [LARGE SCALE GENOMIC DNA]</scope>
    <source>
        <strain evidence="5 6">Enr13</strain>
    </source>
</reference>
<dbReference type="PANTHER" id="PTHR10827:SF98">
    <property type="entry name" value="45 KDA CALCIUM-BINDING PROTEIN"/>
    <property type="match status" value="1"/>
</dbReference>
<dbReference type="InterPro" id="IPR011992">
    <property type="entry name" value="EF-hand-dom_pair"/>
</dbReference>
<proteinExistence type="predicted"/>
<gene>
    <name evidence="5" type="ORF">Enr13x_35240</name>
</gene>
<dbReference type="KEGG" id="snep:Enr13x_35240"/>
<dbReference type="PANTHER" id="PTHR10827">
    <property type="entry name" value="RETICULOCALBIN"/>
    <property type="match status" value="1"/>
</dbReference>
<dbReference type="Proteomes" id="UP000319004">
    <property type="component" value="Chromosome"/>
</dbReference>
<dbReference type="SUPFAM" id="SSF47473">
    <property type="entry name" value="EF-hand"/>
    <property type="match status" value="2"/>
</dbReference>
<keyword evidence="6" id="KW-1185">Reference proteome</keyword>
<evidence type="ECO:0000259" key="4">
    <source>
        <dbReference type="PROSITE" id="PS50222"/>
    </source>
</evidence>
<dbReference type="Gene3D" id="1.10.238.10">
    <property type="entry name" value="EF-hand"/>
    <property type="match status" value="3"/>
</dbReference>
<accession>A0A518HS52</accession>
<evidence type="ECO:0000256" key="3">
    <source>
        <dbReference type="SAM" id="MobiDB-lite"/>
    </source>
</evidence>
<keyword evidence="1" id="KW-0479">Metal-binding</keyword>
<protein>
    <submittedName>
        <fullName evidence="5">EF hand</fullName>
    </submittedName>
</protein>
<dbReference type="OrthoDB" id="260830at2"/>
<evidence type="ECO:0000256" key="1">
    <source>
        <dbReference type="ARBA" id="ARBA00022723"/>
    </source>
</evidence>
<dbReference type="Pfam" id="PF13202">
    <property type="entry name" value="EF-hand_5"/>
    <property type="match status" value="2"/>
</dbReference>